<dbReference type="AlphaFoldDB" id="A0A830BAE8"/>
<evidence type="ECO:0000313" key="3">
    <source>
        <dbReference type="Proteomes" id="UP000653305"/>
    </source>
</evidence>
<dbReference type="Proteomes" id="UP000653305">
    <property type="component" value="Unassembled WGS sequence"/>
</dbReference>
<name>A0A830BAE8_9LAMI</name>
<reference evidence="2" key="1">
    <citation type="submission" date="2020-07" db="EMBL/GenBank/DDBJ databases">
        <title>Ethylene signaling mediates host invasion by parasitic plants.</title>
        <authorList>
            <person name="Yoshida S."/>
        </authorList>
    </citation>
    <scope>NUCLEOTIDE SEQUENCE</scope>
    <source>
        <strain evidence="2">Okayama</strain>
    </source>
</reference>
<proteinExistence type="predicted"/>
<dbReference type="InterPro" id="IPR031432">
    <property type="entry name" value="MGP1"/>
</dbReference>
<dbReference type="PANTHER" id="PTHR36013:SF2">
    <property type="entry name" value="ATP SYNTHASE 24 KDA SUBUNIT, MITOCHONDRIAL-RELATED"/>
    <property type="match status" value="1"/>
</dbReference>
<keyword evidence="3" id="KW-1185">Reference proteome</keyword>
<sequence length="282" mass="31976">MARLLSRSTRQLYAGQSVLRSEYVIPARSFAKGAGSAPTALKGDVFILVLNAVDNCTEVSWCFRTLLKAYSIVKSCGPTLHLIDGFVQALGIFLEVKKKFETAIGVLRKEKITLDPNDPTAVAEYAKVMKTVREKADLFSESQRIKYTIETRTQDIPDARSYLLALKDIRVKRGLVDELGAEAMMMDALDKVEKELKKPLLRNDKKGMALLKAEFDKVNQKLGIRKEDLPKYEEQLELKIAKAQLEELKKDAVEAMDTQKKREEFKDEEMPDVKSLDIRNFI</sequence>
<protein>
    <submittedName>
        <fullName evidence="2">Probable ATP synthase 24 kDa subunit mitochondrial</fullName>
    </submittedName>
</protein>
<keyword evidence="1" id="KW-0175">Coiled coil</keyword>
<evidence type="ECO:0000256" key="1">
    <source>
        <dbReference type="SAM" id="Coils"/>
    </source>
</evidence>
<dbReference type="Pfam" id="PF15704">
    <property type="entry name" value="Mt_ATP_synt"/>
    <property type="match status" value="1"/>
</dbReference>
<accession>A0A830BAE8</accession>
<evidence type="ECO:0000313" key="2">
    <source>
        <dbReference type="EMBL" id="GFP79001.1"/>
    </source>
</evidence>
<dbReference type="PANTHER" id="PTHR36013">
    <property type="entry name" value="ATP SYNTHASE 24 KDA SUBUNIT, MITOCHONDRIAL-RELATED"/>
    <property type="match status" value="1"/>
</dbReference>
<organism evidence="2 3">
    <name type="scientific">Phtheirospermum japonicum</name>
    <dbReference type="NCBI Taxonomy" id="374723"/>
    <lineage>
        <taxon>Eukaryota</taxon>
        <taxon>Viridiplantae</taxon>
        <taxon>Streptophyta</taxon>
        <taxon>Embryophyta</taxon>
        <taxon>Tracheophyta</taxon>
        <taxon>Spermatophyta</taxon>
        <taxon>Magnoliopsida</taxon>
        <taxon>eudicotyledons</taxon>
        <taxon>Gunneridae</taxon>
        <taxon>Pentapetalae</taxon>
        <taxon>asterids</taxon>
        <taxon>lamiids</taxon>
        <taxon>Lamiales</taxon>
        <taxon>Orobanchaceae</taxon>
        <taxon>Orobanchaceae incertae sedis</taxon>
        <taxon>Phtheirospermum</taxon>
    </lineage>
</organism>
<gene>
    <name evidence="2" type="ORF">PHJA_000043600</name>
</gene>
<comment type="caution">
    <text evidence="2">The sequence shown here is derived from an EMBL/GenBank/DDBJ whole genome shotgun (WGS) entry which is preliminary data.</text>
</comment>
<dbReference type="EMBL" id="BMAC01000003">
    <property type="protein sequence ID" value="GFP79001.1"/>
    <property type="molecule type" value="Genomic_DNA"/>
</dbReference>
<feature type="coiled-coil region" evidence="1">
    <location>
        <begin position="231"/>
        <end position="262"/>
    </location>
</feature>
<dbReference type="GO" id="GO:0009555">
    <property type="term" value="P:pollen development"/>
    <property type="evidence" value="ECO:0007669"/>
    <property type="project" value="InterPro"/>
</dbReference>
<dbReference type="OrthoDB" id="508070at2759"/>